<keyword evidence="4" id="KW-0378">Hydrolase</keyword>
<dbReference type="GO" id="GO:0006508">
    <property type="term" value="P:proteolysis"/>
    <property type="evidence" value="ECO:0007669"/>
    <property type="project" value="UniProtKB-KW"/>
</dbReference>
<feature type="region of interest" description="Disordered" evidence="13">
    <location>
        <begin position="792"/>
        <end position="824"/>
    </location>
</feature>
<dbReference type="PANTHER" id="PTHR11545:SF3">
    <property type="entry name" value="LARGE RIBOSOMAL SUBUNIT PROTEIN UL13"/>
    <property type="match status" value="1"/>
</dbReference>
<keyword evidence="7" id="KW-0482">Metalloprotease</keyword>
<proteinExistence type="inferred from homology"/>
<dbReference type="InterPro" id="IPR040843">
    <property type="entry name" value="RAMA"/>
</dbReference>
<dbReference type="GO" id="GO:0006412">
    <property type="term" value="P:translation"/>
    <property type="evidence" value="ECO:0007669"/>
    <property type="project" value="InterPro"/>
</dbReference>
<dbReference type="InterPro" id="IPR000555">
    <property type="entry name" value="JAMM/MPN+_dom"/>
</dbReference>
<reference evidence="15" key="1">
    <citation type="submission" date="2020-11" db="EMBL/GenBank/DDBJ databases">
        <authorList>
            <person name="Tran Van P."/>
        </authorList>
    </citation>
    <scope>NUCLEOTIDE SEQUENCE</scope>
</reference>
<feature type="region of interest" description="Disordered" evidence="13">
    <location>
        <begin position="252"/>
        <end position="304"/>
    </location>
</feature>
<keyword evidence="8 12" id="KW-0687">Ribonucleoprotein</keyword>
<dbReference type="NCBIfam" id="TIGR01077">
    <property type="entry name" value="L13_A_E"/>
    <property type="match status" value="1"/>
</dbReference>
<name>A0A7R9BPH9_9CRUS</name>
<gene>
    <name evidence="15" type="ORF">NMOB1V02_LOCUS6803</name>
</gene>
<feature type="domain" description="MPN" evidence="14">
    <location>
        <begin position="486"/>
        <end position="622"/>
    </location>
</feature>
<evidence type="ECO:0000256" key="3">
    <source>
        <dbReference type="ARBA" id="ARBA00022723"/>
    </source>
</evidence>
<evidence type="ECO:0000256" key="6">
    <source>
        <dbReference type="ARBA" id="ARBA00022980"/>
    </source>
</evidence>
<protein>
    <recommendedName>
        <fullName evidence="9">Large ribosomal subunit protein uL13</fullName>
    </recommendedName>
    <alternativeName>
        <fullName evidence="10">60S ribosomal protein L13a</fullName>
    </alternativeName>
</protein>
<comment type="similarity">
    <text evidence="11">Belongs to the peptidase M67 family.</text>
</comment>
<feature type="compositionally biased region" description="Basic and acidic residues" evidence="13">
    <location>
        <begin position="801"/>
        <end position="824"/>
    </location>
</feature>
<dbReference type="AlphaFoldDB" id="A0A7R9BPH9"/>
<keyword evidence="5" id="KW-0862">Zinc</keyword>
<dbReference type="SUPFAM" id="SSF52161">
    <property type="entry name" value="Ribosomal protein L13"/>
    <property type="match status" value="1"/>
</dbReference>
<dbReference type="Gene3D" id="3.90.1180.10">
    <property type="entry name" value="Ribosomal protein L13"/>
    <property type="match status" value="1"/>
</dbReference>
<dbReference type="InterPro" id="IPR023563">
    <property type="entry name" value="Ribosomal_uL13_CS"/>
</dbReference>
<dbReference type="Gene3D" id="3.40.140.10">
    <property type="entry name" value="Cytidine Deaminase, domain 2"/>
    <property type="match status" value="1"/>
</dbReference>
<keyword evidence="3" id="KW-0479">Metal-binding</keyword>
<dbReference type="OrthoDB" id="167806at2759"/>
<dbReference type="InterPro" id="IPR036899">
    <property type="entry name" value="Ribosomal_uL13_sf"/>
</dbReference>
<dbReference type="CDD" id="cd08067">
    <property type="entry name" value="MPN_2A_DUB"/>
    <property type="match status" value="1"/>
</dbReference>
<dbReference type="PROSITE" id="PS00783">
    <property type="entry name" value="RIBOSOMAL_L13"/>
    <property type="match status" value="1"/>
</dbReference>
<dbReference type="GO" id="GO:0046872">
    <property type="term" value="F:metal ion binding"/>
    <property type="evidence" value="ECO:0007669"/>
    <property type="project" value="UniProtKB-KW"/>
</dbReference>
<dbReference type="FunFam" id="3.90.1180.10:FF:000002">
    <property type="entry name" value="60S ribosomal protein L16"/>
    <property type="match status" value="1"/>
</dbReference>
<keyword evidence="6 12" id="KW-0689">Ribosomal protein</keyword>
<dbReference type="Pfam" id="PF00572">
    <property type="entry name" value="Ribosomal_L13"/>
    <property type="match status" value="1"/>
</dbReference>
<dbReference type="SUPFAM" id="SSF102712">
    <property type="entry name" value="JAB1/MPN domain"/>
    <property type="match status" value="1"/>
</dbReference>
<evidence type="ECO:0000256" key="9">
    <source>
        <dbReference type="ARBA" id="ARBA00035201"/>
    </source>
</evidence>
<dbReference type="CDD" id="cd00392">
    <property type="entry name" value="Ribosomal_L13"/>
    <property type="match status" value="1"/>
</dbReference>
<dbReference type="PANTHER" id="PTHR11545">
    <property type="entry name" value="RIBOSOMAL PROTEIN L13"/>
    <property type="match status" value="1"/>
</dbReference>
<dbReference type="HAMAP" id="MF_01366">
    <property type="entry name" value="Ribosomal_uL13"/>
    <property type="match status" value="1"/>
</dbReference>
<evidence type="ECO:0000256" key="5">
    <source>
        <dbReference type="ARBA" id="ARBA00022833"/>
    </source>
</evidence>
<dbReference type="Pfam" id="PF18755">
    <property type="entry name" value="RAMA"/>
    <property type="match status" value="1"/>
</dbReference>
<comment type="similarity">
    <text evidence="1 12">Belongs to the universal ribosomal protein uL13 family.</text>
</comment>
<dbReference type="Pfam" id="PF01398">
    <property type="entry name" value="JAB"/>
    <property type="match status" value="1"/>
</dbReference>
<dbReference type="InterPro" id="IPR005755">
    <property type="entry name" value="Ribosomal_uL13_euk/arc"/>
</dbReference>
<dbReference type="GO" id="GO:0008237">
    <property type="term" value="F:metallopeptidase activity"/>
    <property type="evidence" value="ECO:0007669"/>
    <property type="project" value="UniProtKB-KW"/>
</dbReference>
<evidence type="ECO:0000256" key="8">
    <source>
        <dbReference type="ARBA" id="ARBA00023274"/>
    </source>
</evidence>
<dbReference type="GO" id="GO:0003735">
    <property type="term" value="F:structural constituent of ribosome"/>
    <property type="evidence" value="ECO:0007669"/>
    <property type="project" value="InterPro"/>
</dbReference>
<dbReference type="PROSITE" id="PS50249">
    <property type="entry name" value="MPN"/>
    <property type="match status" value="1"/>
</dbReference>
<evidence type="ECO:0000256" key="12">
    <source>
        <dbReference type="RuleBase" id="RU003877"/>
    </source>
</evidence>
<evidence type="ECO:0000256" key="7">
    <source>
        <dbReference type="ARBA" id="ARBA00023049"/>
    </source>
</evidence>
<evidence type="ECO:0000259" key="14">
    <source>
        <dbReference type="PROSITE" id="PS50249"/>
    </source>
</evidence>
<evidence type="ECO:0000256" key="10">
    <source>
        <dbReference type="ARBA" id="ARBA00035367"/>
    </source>
</evidence>
<dbReference type="GO" id="GO:0022625">
    <property type="term" value="C:cytosolic large ribosomal subunit"/>
    <property type="evidence" value="ECO:0007669"/>
    <property type="project" value="TreeGrafter"/>
</dbReference>
<evidence type="ECO:0000256" key="11">
    <source>
        <dbReference type="ARBA" id="ARBA00061577"/>
    </source>
</evidence>
<keyword evidence="16" id="KW-1185">Reference proteome</keyword>
<organism evidence="15">
    <name type="scientific">Notodromas monacha</name>
    <dbReference type="NCBI Taxonomy" id="399045"/>
    <lineage>
        <taxon>Eukaryota</taxon>
        <taxon>Metazoa</taxon>
        <taxon>Ecdysozoa</taxon>
        <taxon>Arthropoda</taxon>
        <taxon>Crustacea</taxon>
        <taxon>Oligostraca</taxon>
        <taxon>Ostracoda</taxon>
        <taxon>Podocopa</taxon>
        <taxon>Podocopida</taxon>
        <taxon>Cypridocopina</taxon>
        <taxon>Cypridoidea</taxon>
        <taxon>Cyprididae</taxon>
        <taxon>Notodromas</taxon>
    </lineage>
</organism>
<dbReference type="EMBL" id="OA883523">
    <property type="protein sequence ID" value="CAD7279120.1"/>
    <property type="molecule type" value="Genomic_DNA"/>
</dbReference>
<evidence type="ECO:0000256" key="2">
    <source>
        <dbReference type="ARBA" id="ARBA00022670"/>
    </source>
</evidence>
<evidence type="ECO:0000256" key="4">
    <source>
        <dbReference type="ARBA" id="ARBA00022801"/>
    </source>
</evidence>
<dbReference type="EMBL" id="CAJPEX010001486">
    <property type="protein sequence ID" value="CAG0919272.1"/>
    <property type="molecule type" value="Genomic_DNA"/>
</dbReference>
<evidence type="ECO:0000256" key="1">
    <source>
        <dbReference type="ARBA" id="ARBA00006227"/>
    </source>
</evidence>
<sequence length="845" mass="95079">MLPRKSHPRIWYSADPLNHRLISVGRVLHNPQPIIIDGQGHLLGRLAAIVAKHLLNGQKIVVVSCERINISGNFFRNKLKYLAFLRKRCNVNPARGPFHFRAPSMIFWRTVRGMIPHKTSRGKLALKRLMAVEGIPPKYSKLKRVRCPNAMRVVRLRKGRKWCYLGRLSHEVGWKYQQVIRSLEIKRRMKGSLYAKEDRFKHCALQDVRASSFSSCRLLPSPDVIAIGKIGEFTSSGMVLIENGTIPSLVRNAGDPIESNGEDIDVDSDGTKTSSVSADEAVKSQENGAEDNEGEKPDDTLENADASTKHNLSTECGLEFANDQAVKAAPPTGRGVSLEMLLRDSVIRPGTAVLSVEVEGKCYKAHLFKDGSTQDKETEKMHDSATAWAIWKLRSVDPNFKPPDGLSWCSQLLYKGKDLEHYKKLWFEMKKNAHLKGESDNSSGFGKRQVIRHESLGLRYNNEVDSNLLVKCYPFSRIGKLQPFNVSLSVGAFFMIDLHSSLTTTEVTGYLGGTWDVNSHTLSIKAAFPCCCPFGDSENAPLVEYDIACAMQEANYTLVGWYHSHPKYSPYPSIPDIDAQLDYQIKMKGSSDASYIPCVGIITTPFSNDSSSLETMFSCYWVVPPPESRPLEYPCPMLMEYSASPDPPLSQKDLKDTKLLLDYYRSSEICVDMSSLYRDEQTYWDKMEASLKPKLMQDSENGAKIWELLEETFLTHRDDDSIVSADRVRNQSTSEDGEVSKKEKSVKTEITVAVKEEIVAEEPKVEVMNENSEKMDESVQIPLKTETADELFENPVEQNPEVEKSEAVDDVHEESHEENKFKAEAEEIVLETDCKPVSPDALVDR</sequence>
<dbReference type="InterPro" id="IPR037518">
    <property type="entry name" value="MPN"/>
</dbReference>
<keyword evidence="2" id="KW-0645">Protease</keyword>
<dbReference type="GO" id="GO:0003729">
    <property type="term" value="F:mRNA binding"/>
    <property type="evidence" value="ECO:0007669"/>
    <property type="project" value="TreeGrafter"/>
</dbReference>
<evidence type="ECO:0000313" key="16">
    <source>
        <dbReference type="Proteomes" id="UP000678499"/>
    </source>
</evidence>
<dbReference type="FunFam" id="3.40.140.10:FF:000053">
    <property type="entry name" value="MPN domain-containing protein CG4751"/>
    <property type="match status" value="1"/>
</dbReference>
<evidence type="ECO:0000256" key="13">
    <source>
        <dbReference type="SAM" id="MobiDB-lite"/>
    </source>
</evidence>
<evidence type="ECO:0000313" key="15">
    <source>
        <dbReference type="EMBL" id="CAD7279120.1"/>
    </source>
</evidence>
<dbReference type="Proteomes" id="UP000678499">
    <property type="component" value="Unassembled WGS sequence"/>
</dbReference>
<accession>A0A7R9BPH9</accession>
<dbReference type="GO" id="GO:0017148">
    <property type="term" value="P:negative regulation of translation"/>
    <property type="evidence" value="ECO:0007669"/>
    <property type="project" value="TreeGrafter"/>
</dbReference>
<dbReference type="InterPro" id="IPR005822">
    <property type="entry name" value="Ribosomal_uL13"/>
</dbReference>